<feature type="domain" description="RRM" evidence="5">
    <location>
        <begin position="568"/>
        <end position="656"/>
    </location>
</feature>
<feature type="compositionally biased region" description="Polar residues" evidence="4">
    <location>
        <begin position="395"/>
        <end position="408"/>
    </location>
</feature>
<dbReference type="InterPro" id="IPR032710">
    <property type="entry name" value="NTF2-like_dom_sf"/>
</dbReference>
<evidence type="ECO:0000256" key="2">
    <source>
        <dbReference type="ARBA" id="ARBA00022884"/>
    </source>
</evidence>
<accession>A0A811U503</accession>
<sequence length="778" mass="82180">MVMDATQPQQPSPQSVGREFVRQYYTLLNRAPNHLHRFYNNNSSFIHGESTLVVGQRNIHNHIQQLNFHDCHAKISQVDAQATLGNGVVVQVTGELSNDGQPMRRFTQTFVLASQSPKKYYVHNDIFRYQDMYSDEDNDADTRAENDEEQEIQQQSAVSSAAVSGNEQVASVGTGSVVVEPQQIPPQQAQLPTQVVAAAAGATVLSQQQPGAQATGGAPQQQAIYYSVPAAGGRPVPLLAAAAPPQGPAAVPLSAQFPTAAPATVVPSQQVQLNGVVGHEDLLSTTNQQQSGQQLHVAPTLSPVAQQSAGSVSVAAPLLAAQTGSTTSVNNAPVVAPAPISQGASTNIPGFQQSPLLQPHVLQSQASLQQPLIQQQSQVTPPSAAIEVEDGGISPNLTNSESVPHTGSAGTLAAVENVPVVDDFKTINDQQQQEKYEAAKQQQQQQSEPKTYANLFKSTSSSPSGFVTAAMQQQQQLQQQQQQQSSSNTYQSATTISTSTYSQSNANSTSSLSVYNNRNSDTSSLRLDSGTMGTVSQGGPLPQRANASRMNKDFEPRRTSNAQQSDSQQLFLGNIPHHASEEELKALFGRFGQVLELRVMSKANGKLPLGVRNPQNFGFITYEDAESVQNCLANCPLYFPENSPDGQKLNVEEKKPRPMRQNDMPPRQSLGGGSSMGGSMNSSQRNMSGGPPSRSLSNSAGGGTSGGMMRNSGGSGSNSNSMSRGQSSGGGPRLGGGFNRNDNRSGPTNGGGSQVRGGNQNSAQSTGTGGGSSYSTRR</sequence>
<feature type="domain" description="NTF2" evidence="6">
    <location>
        <begin position="16"/>
        <end position="129"/>
    </location>
</feature>
<evidence type="ECO:0000256" key="3">
    <source>
        <dbReference type="PROSITE-ProRule" id="PRU00176"/>
    </source>
</evidence>
<feature type="compositionally biased region" description="Polar residues" evidence="4">
    <location>
        <begin position="485"/>
        <end position="496"/>
    </location>
</feature>
<comment type="subcellular location">
    <subcellularLocation>
        <location evidence="1">Cytoplasm</location>
        <location evidence="1">Stress granule</location>
    </subcellularLocation>
</comment>
<dbReference type="KEGG" id="ccat:101451717"/>
<evidence type="ECO:0000259" key="6">
    <source>
        <dbReference type="PROSITE" id="PS50177"/>
    </source>
</evidence>
<dbReference type="OrthoDB" id="339151at2759"/>
<dbReference type="GO" id="GO:0003729">
    <property type="term" value="F:mRNA binding"/>
    <property type="evidence" value="ECO:0007669"/>
    <property type="project" value="TreeGrafter"/>
</dbReference>
<dbReference type="Pfam" id="PF02136">
    <property type="entry name" value="NTF2"/>
    <property type="match status" value="1"/>
</dbReference>
<dbReference type="PANTHER" id="PTHR10693:SF20">
    <property type="entry name" value="AT27578P"/>
    <property type="match status" value="1"/>
</dbReference>
<keyword evidence="2 3" id="KW-0694">RNA-binding</keyword>
<dbReference type="InterPro" id="IPR002075">
    <property type="entry name" value="NTF2_dom"/>
</dbReference>
<feature type="region of interest" description="Disordered" evidence="4">
    <location>
        <begin position="642"/>
        <end position="778"/>
    </location>
</feature>
<keyword evidence="8" id="KW-1185">Reference proteome</keyword>
<proteinExistence type="predicted"/>
<dbReference type="SMART" id="SM00360">
    <property type="entry name" value="RRM"/>
    <property type="match status" value="1"/>
</dbReference>
<feature type="region of interest" description="Disordered" evidence="4">
    <location>
        <begin position="378"/>
        <end position="408"/>
    </location>
</feature>
<dbReference type="AlphaFoldDB" id="A0A811U503"/>
<dbReference type="Proteomes" id="UP000606786">
    <property type="component" value="Unassembled WGS sequence"/>
</dbReference>
<feature type="compositionally biased region" description="Low complexity" evidence="4">
    <location>
        <begin position="153"/>
        <end position="164"/>
    </location>
</feature>
<dbReference type="GO" id="GO:0010494">
    <property type="term" value="C:cytoplasmic stress granule"/>
    <property type="evidence" value="ECO:0007669"/>
    <property type="project" value="UniProtKB-SubCell"/>
</dbReference>
<dbReference type="InterPro" id="IPR039539">
    <property type="entry name" value="Ras_GTPase_bind_prot"/>
</dbReference>
<dbReference type="CDD" id="cd00780">
    <property type="entry name" value="NTF2"/>
    <property type="match status" value="1"/>
</dbReference>
<gene>
    <name evidence="7" type="ORF">CCAP1982_LOCUS1914</name>
</gene>
<dbReference type="Gene3D" id="3.30.70.330">
    <property type="match status" value="1"/>
</dbReference>
<dbReference type="SUPFAM" id="SSF54928">
    <property type="entry name" value="RNA-binding domain, RBD"/>
    <property type="match status" value="1"/>
</dbReference>
<feature type="compositionally biased region" description="Low complexity" evidence="4">
    <location>
        <begin position="707"/>
        <end position="726"/>
    </location>
</feature>
<dbReference type="Gene3D" id="3.10.450.50">
    <property type="match status" value="1"/>
</dbReference>
<dbReference type="InterPro" id="IPR035979">
    <property type="entry name" value="RBD_domain_sf"/>
</dbReference>
<dbReference type="PROSITE" id="PS50177">
    <property type="entry name" value="NTF2_DOMAIN"/>
    <property type="match status" value="1"/>
</dbReference>
<dbReference type="GO" id="GO:1990904">
    <property type="term" value="C:ribonucleoprotein complex"/>
    <property type="evidence" value="ECO:0007669"/>
    <property type="project" value="TreeGrafter"/>
</dbReference>
<comment type="caution">
    <text evidence="7">The sequence shown here is derived from an EMBL/GenBank/DDBJ whole genome shotgun (WGS) entry which is preliminary data.</text>
</comment>
<feature type="compositionally biased region" description="Low complexity" evidence="4">
    <location>
        <begin position="677"/>
        <end position="690"/>
    </location>
</feature>
<name>A0A811U503_CERCA</name>
<evidence type="ECO:0000259" key="5">
    <source>
        <dbReference type="PROSITE" id="PS50102"/>
    </source>
</evidence>
<reference evidence="7" key="1">
    <citation type="submission" date="2020-11" db="EMBL/GenBank/DDBJ databases">
        <authorList>
            <person name="Whitehead M."/>
        </authorList>
    </citation>
    <scope>NUCLEOTIDE SEQUENCE</scope>
    <source>
        <strain evidence="7">EGII</strain>
    </source>
</reference>
<feature type="compositionally biased region" description="Low complexity" evidence="4">
    <location>
        <begin position="472"/>
        <end position="484"/>
    </location>
</feature>
<organism evidence="7 8">
    <name type="scientific">Ceratitis capitata</name>
    <name type="common">Mediterranean fruit fly</name>
    <name type="synonym">Tephritis capitata</name>
    <dbReference type="NCBI Taxonomy" id="7213"/>
    <lineage>
        <taxon>Eukaryota</taxon>
        <taxon>Metazoa</taxon>
        <taxon>Ecdysozoa</taxon>
        <taxon>Arthropoda</taxon>
        <taxon>Hexapoda</taxon>
        <taxon>Insecta</taxon>
        <taxon>Pterygota</taxon>
        <taxon>Neoptera</taxon>
        <taxon>Endopterygota</taxon>
        <taxon>Diptera</taxon>
        <taxon>Brachycera</taxon>
        <taxon>Muscomorpha</taxon>
        <taxon>Tephritoidea</taxon>
        <taxon>Tephritidae</taxon>
        <taxon>Ceratitis</taxon>
        <taxon>Ceratitis</taxon>
    </lineage>
</organism>
<feature type="compositionally biased region" description="Low complexity" evidence="4">
    <location>
        <begin position="497"/>
        <end position="513"/>
    </location>
</feature>
<evidence type="ECO:0000256" key="4">
    <source>
        <dbReference type="SAM" id="MobiDB-lite"/>
    </source>
</evidence>
<feature type="region of interest" description="Disordered" evidence="4">
    <location>
        <begin position="431"/>
        <end position="450"/>
    </location>
</feature>
<dbReference type="SUPFAM" id="SSF54427">
    <property type="entry name" value="NTF2-like"/>
    <property type="match status" value="1"/>
</dbReference>
<dbReference type="PROSITE" id="PS50102">
    <property type="entry name" value="RRM"/>
    <property type="match status" value="1"/>
</dbReference>
<dbReference type="GO" id="GO:0005829">
    <property type="term" value="C:cytosol"/>
    <property type="evidence" value="ECO:0007669"/>
    <property type="project" value="TreeGrafter"/>
</dbReference>
<evidence type="ECO:0000256" key="1">
    <source>
        <dbReference type="ARBA" id="ARBA00004210"/>
    </source>
</evidence>
<feature type="region of interest" description="Disordered" evidence="4">
    <location>
        <begin position="137"/>
        <end position="165"/>
    </location>
</feature>
<evidence type="ECO:0000313" key="7">
    <source>
        <dbReference type="EMBL" id="CAD6993087.1"/>
    </source>
</evidence>
<dbReference type="EMBL" id="CAJHJT010000001">
    <property type="protein sequence ID" value="CAD6993087.1"/>
    <property type="molecule type" value="Genomic_DNA"/>
</dbReference>
<dbReference type="Pfam" id="PF00076">
    <property type="entry name" value="RRM_1"/>
    <property type="match status" value="1"/>
</dbReference>
<dbReference type="InterPro" id="IPR000504">
    <property type="entry name" value="RRM_dom"/>
</dbReference>
<dbReference type="FunFam" id="3.10.450.50:FF:000010">
    <property type="entry name" value="Ras GTPase-activating protein-binding protein"/>
    <property type="match status" value="1"/>
</dbReference>
<protein>
    <submittedName>
        <fullName evidence="7">(Mediterranean fruit fly) hypothetical protein</fullName>
    </submittedName>
</protein>
<dbReference type="PANTHER" id="PTHR10693">
    <property type="entry name" value="RAS GTPASE-ACTIVATING PROTEIN-BINDING PROTEIN"/>
    <property type="match status" value="1"/>
</dbReference>
<feature type="compositionally biased region" description="Gly residues" evidence="4">
    <location>
        <begin position="727"/>
        <end position="738"/>
    </location>
</feature>
<feature type="region of interest" description="Disordered" evidence="4">
    <location>
        <begin position="455"/>
        <end position="547"/>
    </location>
</feature>
<evidence type="ECO:0000313" key="8">
    <source>
        <dbReference type="Proteomes" id="UP000606786"/>
    </source>
</evidence>
<feature type="compositionally biased region" description="Polar residues" evidence="4">
    <location>
        <begin position="456"/>
        <end position="465"/>
    </location>
</feature>
<dbReference type="InterPro" id="IPR012677">
    <property type="entry name" value="Nucleotide-bd_a/b_plait_sf"/>
</dbReference>
<dbReference type="InterPro" id="IPR018222">
    <property type="entry name" value="Nuclear_transport_factor_2_euk"/>
</dbReference>
<feature type="compositionally biased region" description="Polar residues" evidence="4">
    <location>
        <begin position="514"/>
        <end position="537"/>
    </location>
</feature>